<dbReference type="InterPro" id="IPR058567">
    <property type="entry name" value="Ig_TRAPPC9_Trs120_3rd"/>
</dbReference>
<organism evidence="9 10">
    <name type="scientific">Melanomma pulvis-pyrius CBS 109.77</name>
    <dbReference type="NCBI Taxonomy" id="1314802"/>
    <lineage>
        <taxon>Eukaryota</taxon>
        <taxon>Fungi</taxon>
        <taxon>Dikarya</taxon>
        <taxon>Ascomycota</taxon>
        <taxon>Pezizomycotina</taxon>
        <taxon>Dothideomycetes</taxon>
        <taxon>Pleosporomycetidae</taxon>
        <taxon>Pleosporales</taxon>
        <taxon>Melanommataceae</taxon>
        <taxon>Melanomma</taxon>
    </lineage>
</organism>
<dbReference type="InterPro" id="IPR058565">
    <property type="entry name" value="Ig_TRAPPC9_Trs120_1st"/>
</dbReference>
<dbReference type="InterPro" id="IPR058563">
    <property type="entry name" value="Trs120_TRAPPC9_N"/>
</dbReference>
<feature type="region of interest" description="Disordered" evidence="3">
    <location>
        <begin position="213"/>
        <end position="351"/>
    </location>
</feature>
<reference evidence="9" key="1">
    <citation type="journal article" date="2020" name="Stud. Mycol.">
        <title>101 Dothideomycetes genomes: a test case for predicting lifestyles and emergence of pathogens.</title>
        <authorList>
            <person name="Haridas S."/>
            <person name="Albert R."/>
            <person name="Binder M."/>
            <person name="Bloem J."/>
            <person name="Labutti K."/>
            <person name="Salamov A."/>
            <person name="Andreopoulos B."/>
            <person name="Baker S."/>
            <person name="Barry K."/>
            <person name="Bills G."/>
            <person name="Bluhm B."/>
            <person name="Cannon C."/>
            <person name="Castanera R."/>
            <person name="Culley D."/>
            <person name="Daum C."/>
            <person name="Ezra D."/>
            <person name="Gonzalez J."/>
            <person name="Henrissat B."/>
            <person name="Kuo A."/>
            <person name="Liang C."/>
            <person name="Lipzen A."/>
            <person name="Lutzoni F."/>
            <person name="Magnuson J."/>
            <person name="Mondo S."/>
            <person name="Nolan M."/>
            <person name="Ohm R."/>
            <person name="Pangilinan J."/>
            <person name="Park H.-J."/>
            <person name="Ramirez L."/>
            <person name="Alfaro M."/>
            <person name="Sun H."/>
            <person name="Tritt A."/>
            <person name="Yoshinaga Y."/>
            <person name="Zwiers L.-H."/>
            <person name="Turgeon B."/>
            <person name="Goodwin S."/>
            <person name="Spatafora J."/>
            <person name="Crous P."/>
            <person name="Grigoriev I."/>
        </authorList>
    </citation>
    <scope>NUCLEOTIDE SEQUENCE</scope>
    <source>
        <strain evidence="9">CBS 109.77</strain>
    </source>
</reference>
<evidence type="ECO:0000259" key="7">
    <source>
        <dbReference type="Pfam" id="PF26282"/>
    </source>
</evidence>
<feature type="domain" description="Trs120/TRAPPC9 third Ig-like" evidence="7">
    <location>
        <begin position="1144"/>
        <end position="1348"/>
    </location>
</feature>
<accession>A0A6A6XLC7</accession>
<dbReference type="PANTHER" id="PTHR21512">
    <property type="entry name" value="TRAFFICKING PROTEIN PARTICLE COMPLEX SUBUNIT 9"/>
    <property type="match status" value="1"/>
</dbReference>
<evidence type="ECO:0000259" key="8">
    <source>
        <dbReference type="Pfam" id="PF26283"/>
    </source>
</evidence>
<feature type="compositionally biased region" description="Low complexity" evidence="3">
    <location>
        <begin position="310"/>
        <end position="323"/>
    </location>
</feature>
<dbReference type="Pfam" id="PF26283">
    <property type="entry name" value="Ig_TRAPPC9-Trs120_4th"/>
    <property type="match status" value="1"/>
</dbReference>
<evidence type="ECO:0000259" key="4">
    <source>
        <dbReference type="Pfam" id="PF08626"/>
    </source>
</evidence>
<dbReference type="InterPro" id="IPR058564">
    <property type="entry name" value="TPR_TRAPPC9_Trs120"/>
</dbReference>
<feature type="compositionally biased region" description="Polar residues" evidence="3">
    <location>
        <begin position="113"/>
        <end position="124"/>
    </location>
</feature>
<comment type="subcellular location">
    <subcellularLocation>
        <location evidence="1">Golgi apparatus</location>
    </subcellularLocation>
</comment>
<feature type="compositionally biased region" description="Polar residues" evidence="3">
    <location>
        <begin position="291"/>
        <end position="301"/>
    </location>
</feature>
<dbReference type="EMBL" id="MU001810">
    <property type="protein sequence ID" value="KAF2797291.1"/>
    <property type="molecule type" value="Genomic_DNA"/>
</dbReference>
<evidence type="ECO:0000259" key="6">
    <source>
        <dbReference type="Pfam" id="PF26254"/>
    </source>
</evidence>
<feature type="domain" description="Trs120/TRAPPC9 first Ig-like" evidence="6">
    <location>
        <begin position="803"/>
        <end position="991"/>
    </location>
</feature>
<dbReference type="GO" id="GO:0005802">
    <property type="term" value="C:trans-Golgi network"/>
    <property type="evidence" value="ECO:0007669"/>
    <property type="project" value="TreeGrafter"/>
</dbReference>
<feature type="domain" description="Trs120/TRAPPC9 fourth Ig-like" evidence="8">
    <location>
        <begin position="1361"/>
        <end position="1512"/>
    </location>
</feature>
<protein>
    <submittedName>
        <fullName evidence="9">Trs120-domain-containing protein</fullName>
    </submittedName>
</protein>
<evidence type="ECO:0000256" key="1">
    <source>
        <dbReference type="ARBA" id="ARBA00004555"/>
    </source>
</evidence>
<evidence type="ECO:0000259" key="5">
    <source>
        <dbReference type="Pfam" id="PF26251"/>
    </source>
</evidence>
<dbReference type="Pfam" id="PF26251">
    <property type="entry name" value="TPR_TRAPPC9-Trs120"/>
    <property type="match status" value="1"/>
</dbReference>
<keyword evidence="2" id="KW-0333">Golgi apparatus</keyword>
<dbReference type="Proteomes" id="UP000799757">
    <property type="component" value="Unassembled WGS sequence"/>
</dbReference>
<evidence type="ECO:0000256" key="3">
    <source>
        <dbReference type="SAM" id="MobiDB-lite"/>
    </source>
</evidence>
<feature type="region of interest" description="Disordered" evidence="3">
    <location>
        <begin position="113"/>
        <end position="133"/>
    </location>
</feature>
<evidence type="ECO:0000313" key="9">
    <source>
        <dbReference type="EMBL" id="KAF2797291.1"/>
    </source>
</evidence>
<name>A0A6A6XLC7_9PLEO</name>
<dbReference type="Pfam" id="PF08626">
    <property type="entry name" value="TRAPPC9-Trs120"/>
    <property type="match status" value="1"/>
</dbReference>
<feature type="compositionally biased region" description="Low complexity" evidence="3">
    <location>
        <begin position="245"/>
        <end position="260"/>
    </location>
</feature>
<dbReference type="InterPro" id="IPR013935">
    <property type="entry name" value="Trs120_TRAPPC9"/>
</dbReference>
<keyword evidence="10" id="KW-1185">Reference proteome</keyword>
<feature type="domain" description="Trs120/TRAPPC9 N-terminal" evidence="4">
    <location>
        <begin position="5"/>
        <end position="423"/>
    </location>
</feature>
<sequence length="1518" mass="166539">MAVDPLSPIAPARIRALLLPVGRIKRSRFLAFVDLLQPQCLVRLGDISPDPRPDRNMFSPLAFPSGTLLYDLSTSLPPSSQLSLSPFEQFREPLLVIGIGDATEYSWLNQSRAENGVSSGQPQDPESDDEDANEVQAAIEDLREQFPKAYLHSFMMFDSLSSARHARLPQETLLVPPAAQLKTTTMKTFICDLTSKLLAELTTLARSIQALPTVPSPASQNGMLDNTPSWANSDSLGVQVSRRNSQIPSSSRPESPIPVSQKDLHRMSMPVLPSTSPGGPLVSEDPRELWPTTQGSRTPPTTFDEISGVNSTNSLTRTNSNPSKPNAAGRDPSADRVSIHGFGSGGVGERARNKGRGRLSIVIGTLYLCAGQWHEALKELTEGATRARAFSDHLWHAKALENIMVCLLLFAWSGIDFQIPQICYPVSDKSSSTKSPQHTPSNSVADVATTLPSKASNHEVALESLNALLPDLVNMILNIYNRASNFAGESLPPLAFSECVIRFSKLLAAMNLSAGSLDEDALRHLVQNTPLRQKPRMSVPRISVNPTRNDIATMLFRALPAQSETSGISPTDRVVVLAGVASVLSALGLQRKKAIVMKEFITSLIPGLVQARKVGAAEMGVHPAAGLAALNMVSGGTSGAGALNLGEGEVENGINEFLGLLGRIYGIPDSRSSLLSSRKFHSNETGVTGSTNGKASEAVVEEILRISALRSFGSLSLKLDILRICINFCEALPDFNGLLHFTSLLLRMAGPGTAPKSNSTDVFVSLPREEQVRLFANISRTVTAANKLGLQHVETEYWDDFLVRGLFIMDEPLPLRLTHHRPAELKSSVKAGPFIHNPWLKQPASSATAETILVANEEYRFVIALQNPYDFELEVDSLRIAADGVEFVGHEELFILGPYRTQKFPITGVARSTGTLKIIGCNIKVTGCRERLFPIFPDPWKPERESKMKRIGLKACLEAPASRPASAITTSPESKAAIAPKPTSLTFNVIPDQPVVIISDVSLPQAALMILEGERKRFIITLKNTSKTTVVDFVHISFQDSATVAIQAATSNKDLPPAELHELEVQLAQFPSLRWCKVEDEESIVIKPGENATFEIEVIGRTRLTEAIIHFDYANLGKRRSEIQDRFFTRQVSVPISITVNASVQLQRPDIVPLSGDFAWSNLVGTSGVTMISPQATSFTPSSNLMNKSDTHFQTFLRHTKEQGHGDEFCMLLLDLRNSWPNPLSISLQVRAPPTGDDDSDSWSNSYTVNEVVQPGHINRIVIVLPKIYLNDPFAPIPSLNPANQRQFVVSVSKISPEVERASREAFWYRHQLLKLVRGTWREESNGRHGEIELRGMRFSSRMVEAMKLDDVLIETSIVLDCPTRDNTDVRQIGRTKFEVHVDEFLTLTTKVLNRGPSPISPLLRLQPYLASLPHNIALDLDKRFSWSGVLQRKLPVLQPGETAETELGIVALCSGVFEIGATVEETEILKSINKEQGSRARSSTVTRLQADILGEQKLRAWHLKEPCTIVAKRFSSK</sequence>
<proteinExistence type="predicted"/>
<evidence type="ECO:0000256" key="2">
    <source>
        <dbReference type="ARBA" id="ARBA00023034"/>
    </source>
</evidence>
<feature type="compositionally biased region" description="Polar residues" evidence="3">
    <location>
        <begin position="216"/>
        <end position="244"/>
    </location>
</feature>
<dbReference type="PANTHER" id="PTHR21512:SF5">
    <property type="entry name" value="TRAFFICKING PROTEIN PARTICLE COMPLEX SUBUNIT 9"/>
    <property type="match status" value="1"/>
</dbReference>
<evidence type="ECO:0000313" key="10">
    <source>
        <dbReference type="Proteomes" id="UP000799757"/>
    </source>
</evidence>
<dbReference type="InterPro" id="IPR058568">
    <property type="entry name" value="Ig_TRAPPC9_Trs120_4th"/>
</dbReference>
<feature type="domain" description="Trs120/TRAPPC9 TPR region" evidence="5">
    <location>
        <begin position="465"/>
        <end position="789"/>
    </location>
</feature>
<gene>
    <name evidence="9" type="ORF">K505DRAFT_298714</name>
</gene>
<dbReference type="Pfam" id="PF26280">
    <property type="entry name" value="Ig_TRAPPC9-Trs120_2nd"/>
    <property type="match status" value="1"/>
</dbReference>
<dbReference type="OrthoDB" id="27962at2759"/>
<dbReference type="Pfam" id="PF26254">
    <property type="entry name" value="Ig_TRAPPC9-Trs120_1st"/>
    <property type="match status" value="1"/>
</dbReference>
<dbReference type="Pfam" id="PF26282">
    <property type="entry name" value="Ig_TRAPPC9-Trs120_3rd"/>
    <property type="match status" value="1"/>
</dbReference>